<keyword evidence="2" id="KW-1185">Reference proteome</keyword>
<dbReference type="OrthoDB" id="2930633at2"/>
<dbReference type="EMBL" id="AEDD01000002">
    <property type="protein sequence ID" value="EFM12114.1"/>
    <property type="molecule type" value="Genomic_DNA"/>
</dbReference>
<organism evidence="1 2">
    <name type="scientific">Paenibacillus curdlanolyticus YK9</name>
    <dbReference type="NCBI Taxonomy" id="717606"/>
    <lineage>
        <taxon>Bacteria</taxon>
        <taxon>Bacillati</taxon>
        <taxon>Bacillota</taxon>
        <taxon>Bacilli</taxon>
        <taxon>Bacillales</taxon>
        <taxon>Paenibacillaceae</taxon>
        <taxon>Paenibacillus</taxon>
    </lineage>
</organism>
<proteinExistence type="predicted"/>
<evidence type="ECO:0000313" key="1">
    <source>
        <dbReference type="EMBL" id="EFM12114.1"/>
    </source>
</evidence>
<dbReference type="AlphaFoldDB" id="E0I572"/>
<sequence>MIQYGSDMITELKFVSFEPTIEQRDHQWVDIELRPTLWPSTPVPSAISDFTILVICTTGGQIAQMIPYDEGCDCEFQFTMTEKEQIEAYILSEEIQSRIHNLTSPE</sequence>
<dbReference type="RefSeq" id="WP_006036809.1">
    <property type="nucleotide sequence ID" value="NZ_AEDD01000002.1"/>
</dbReference>
<dbReference type="eggNOG" id="ENOG50348Y3">
    <property type="taxonomic scope" value="Bacteria"/>
</dbReference>
<protein>
    <submittedName>
        <fullName evidence="1">Uncharacterized protein</fullName>
    </submittedName>
</protein>
<dbReference type="STRING" id="717606.PaecuDRAFT_0794"/>
<evidence type="ECO:0000313" key="2">
    <source>
        <dbReference type="Proteomes" id="UP000005387"/>
    </source>
</evidence>
<reference evidence="1 2" key="1">
    <citation type="submission" date="2010-07" db="EMBL/GenBank/DDBJ databases">
        <title>The draft genome of Paenibacillus curdlanolyticus YK9.</title>
        <authorList>
            <consortium name="US DOE Joint Genome Institute (JGI-PGF)"/>
            <person name="Lucas S."/>
            <person name="Copeland A."/>
            <person name="Lapidus A."/>
            <person name="Cheng J.-F."/>
            <person name="Bruce D."/>
            <person name="Goodwin L."/>
            <person name="Pitluck S."/>
            <person name="Land M.L."/>
            <person name="Hauser L."/>
            <person name="Chang Y.-J."/>
            <person name="Jeffries C."/>
            <person name="Anderson I.J."/>
            <person name="Johnson E."/>
            <person name="Loganathan U."/>
            <person name="Mulhopadhyay B."/>
            <person name="Kyrpides N."/>
            <person name="Woyke T.J."/>
        </authorList>
    </citation>
    <scope>NUCLEOTIDE SEQUENCE [LARGE SCALE GENOMIC DNA]</scope>
    <source>
        <strain evidence="1 2">YK9</strain>
    </source>
</reference>
<accession>E0I572</accession>
<gene>
    <name evidence="1" type="ORF">PaecuDRAFT_0794</name>
</gene>
<dbReference type="Proteomes" id="UP000005387">
    <property type="component" value="Unassembled WGS sequence"/>
</dbReference>
<name>E0I572_9BACL</name>